<evidence type="ECO:0000256" key="2">
    <source>
        <dbReference type="ARBA" id="ARBA00022475"/>
    </source>
</evidence>
<proteinExistence type="predicted"/>
<keyword evidence="11" id="KW-1185">Reference proteome</keyword>
<feature type="compositionally biased region" description="Polar residues" evidence="8">
    <location>
        <begin position="1000"/>
        <end position="1016"/>
    </location>
</feature>
<evidence type="ECO:0000256" key="7">
    <source>
        <dbReference type="ARBA" id="ARBA00023136"/>
    </source>
</evidence>
<keyword evidence="4" id="KW-0133">Cell shape</keyword>
<sequence length="1277" mass="135580">MSDSVGRNSLIMAAGTAASRVTGQLRTILLAAAVGTTGLAANAYQAGSMIPQVIYTLVSGGIFNAVLVPHIVRTMKSRDAKEQLDKLVTFAVCLLLGVTVIMAVAAPLVTRLYVAGSPELVALSYAFTLWCTPQIFFYGLYTVLGQILAVQNRFGAYAWSSVGANVISCAGFATFIALFGDMSDSTFAQWDSSKIALTAGTWTLGVAFQALVLFIPLMRSGIRIRPRFGVRGIGLRTMGPIAAWSLGIVLMDQVANVVSTRVLTSAPMKAQMAGITGIVAGNATYQNAYTIYILPYSLIAVSVATAIFPRISAAIAERDMEGARGALSSALRNVGLIMGFFTAAFIAMPTAIVGSLLPTVPAEQVSFIASTLITLSVCLPLSSAYLIIQRTFYAFEDGRSPFTFMAILYVLEMVFIGLGTLVFAPTNWCDLVGASLSLAYVISFVPLVFMLRRKFAGSLDGRRIARTYGKAVLAALASIIVGVLLSGPVGSLTDFGDGHGWAVNWAGHVITAAVIGIVMLAVYVGVLWLAHTEELTGLVATLRARLSRQPAVAEGVPADELEMAATAMPSQQEEAPIALPEEPAPPSFPPTTAADRMATATPVPPAYEPRTTPMKPHLGDTVLNRYTLVSPLREEAGLQAWKANDRVLARDCQLFIVNNKAMLRSTNAIAGTLAASRDPRFTPVIQLQHDGPIAVVLTQLDGGVSITEYLHTGNAVPLGHEAMRTIIGEAGQAMRFLHREHLTHHALSTDTIRLTKSGVQVADAPVSQALADTSMGAAGDNDERRAVRQLAAVLYCMLTRTASTMRPTFDLSALPADTPAEFRVIVKRGLDLSEDGKATVPLLTLAELEALLGPYKPLHALGRQELRLGNQDGACSIVRAMIQPALPGDILPIPETLLSQQTMPAFQFATAAPAPDAASDEFGQAEDGTGEKTGAENNTSLKELWNRSKTIMAEGAATGAGPEIMPEDATEMFSAFAPGADYATDTLVSGMLMPSDVTRLTASSPEDTTGSSTTGQLPAVDRTGHAVPQVPESQRALEQEKRDIDETYVMGTPALPPSFAPRSQEGAQRPSTPKAFDDTEAKGASKTRRVALIVCIIAVVAALVVAVTSVAKTGSLFNFGKQDTTYWPKIDANSVPFGSRTGEDVESPTNDATPKATATPSETKKPENTTPYPIESANFLDRPNGAQGYGYAIHLKQKENVSKVIIKIQSSGGRGYIRVNTTGDPNAGEQVADFTFAEGGTTEVKLDKAVDTQDLMLWVPLDSMPGNQLYINSVEVL</sequence>
<evidence type="ECO:0000256" key="5">
    <source>
        <dbReference type="ARBA" id="ARBA00022984"/>
    </source>
</evidence>
<evidence type="ECO:0000256" key="8">
    <source>
        <dbReference type="SAM" id="MobiDB-lite"/>
    </source>
</evidence>
<feature type="transmembrane region" description="Helical" evidence="9">
    <location>
        <begin position="431"/>
        <end position="451"/>
    </location>
</feature>
<feature type="transmembrane region" description="Helical" evidence="9">
    <location>
        <begin position="156"/>
        <end position="179"/>
    </location>
</feature>
<name>A0A087ANB3_9BIFI</name>
<feature type="transmembrane region" description="Helical" evidence="9">
    <location>
        <begin position="53"/>
        <end position="75"/>
    </location>
</feature>
<feature type="transmembrane region" description="Helical" evidence="9">
    <location>
        <begin position="238"/>
        <end position="258"/>
    </location>
</feature>
<feature type="region of interest" description="Disordered" evidence="8">
    <location>
        <begin position="1137"/>
        <end position="1171"/>
    </location>
</feature>
<dbReference type="GO" id="GO:0015648">
    <property type="term" value="F:lipid-linked peptidoglycan transporter activity"/>
    <property type="evidence" value="ECO:0007669"/>
    <property type="project" value="TreeGrafter"/>
</dbReference>
<keyword evidence="6 9" id="KW-1133">Transmembrane helix</keyword>
<dbReference type="OrthoDB" id="9786339at2"/>
<dbReference type="Pfam" id="PF03023">
    <property type="entry name" value="MurJ"/>
    <property type="match status" value="1"/>
</dbReference>
<dbReference type="GO" id="GO:0005886">
    <property type="term" value="C:plasma membrane"/>
    <property type="evidence" value="ECO:0007669"/>
    <property type="project" value="UniProtKB-SubCell"/>
</dbReference>
<protein>
    <submittedName>
        <fullName evidence="10">Integral membrane protein MviN</fullName>
    </submittedName>
</protein>
<feature type="compositionally biased region" description="Polar residues" evidence="8">
    <location>
        <begin position="1147"/>
        <end position="1161"/>
    </location>
</feature>
<comment type="caution">
    <text evidence="10">The sequence shown here is derived from an EMBL/GenBank/DDBJ whole genome shotgun (WGS) entry which is preliminary data.</text>
</comment>
<dbReference type="RefSeq" id="WP_033516917.1">
    <property type="nucleotide sequence ID" value="NZ_JGYV01000021.1"/>
</dbReference>
<feature type="transmembrane region" description="Helical" evidence="9">
    <location>
        <begin position="505"/>
        <end position="530"/>
    </location>
</feature>
<organism evidence="10 11">
    <name type="scientific">Bifidobacterium cuniculi</name>
    <dbReference type="NCBI Taxonomy" id="1688"/>
    <lineage>
        <taxon>Bacteria</taxon>
        <taxon>Bacillati</taxon>
        <taxon>Actinomycetota</taxon>
        <taxon>Actinomycetes</taxon>
        <taxon>Bifidobacteriales</taxon>
        <taxon>Bifidobacteriaceae</taxon>
        <taxon>Bifidobacterium</taxon>
    </lineage>
</organism>
<evidence type="ECO:0000313" key="10">
    <source>
        <dbReference type="EMBL" id="KFI60263.1"/>
    </source>
</evidence>
<dbReference type="InterPro" id="IPR051050">
    <property type="entry name" value="Lipid_II_flippase_MurJ/MviN"/>
</dbReference>
<evidence type="ECO:0000256" key="3">
    <source>
        <dbReference type="ARBA" id="ARBA00022692"/>
    </source>
</evidence>
<dbReference type="GO" id="GO:0034204">
    <property type="term" value="P:lipid translocation"/>
    <property type="evidence" value="ECO:0007669"/>
    <property type="project" value="TreeGrafter"/>
</dbReference>
<dbReference type="eggNOG" id="COG0728">
    <property type="taxonomic scope" value="Bacteria"/>
</dbReference>
<evidence type="ECO:0000256" key="9">
    <source>
        <dbReference type="SAM" id="Phobius"/>
    </source>
</evidence>
<dbReference type="InterPro" id="IPR004268">
    <property type="entry name" value="MurJ"/>
</dbReference>
<accession>A0A087ANB3</accession>
<reference evidence="10 11" key="1">
    <citation type="submission" date="2014-03" db="EMBL/GenBank/DDBJ databases">
        <title>Genomics of Bifidobacteria.</title>
        <authorList>
            <person name="Ventura M."/>
            <person name="Milani C."/>
            <person name="Lugli G.A."/>
        </authorList>
    </citation>
    <scope>NUCLEOTIDE SEQUENCE [LARGE SCALE GENOMIC DNA]</scope>
    <source>
        <strain evidence="10 11">LMG 10738</strain>
    </source>
</reference>
<evidence type="ECO:0000256" key="1">
    <source>
        <dbReference type="ARBA" id="ARBA00004651"/>
    </source>
</evidence>
<evidence type="ECO:0000256" key="4">
    <source>
        <dbReference type="ARBA" id="ARBA00022960"/>
    </source>
</evidence>
<evidence type="ECO:0000313" key="11">
    <source>
        <dbReference type="Proteomes" id="UP000029067"/>
    </source>
</evidence>
<keyword evidence="3 9" id="KW-0812">Transmembrane</keyword>
<feature type="region of interest" description="Disordered" evidence="8">
    <location>
        <begin position="912"/>
        <end position="939"/>
    </location>
</feature>
<feature type="transmembrane region" description="Helical" evidence="9">
    <location>
        <begin position="87"/>
        <end position="110"/>
    </location>
</feature>
<dbReference type="Proteomes" id="UP000029067">
    <property type="component" value="Unassembled WGS sequence"/>
</dbReference>
<feature type="region of interest" description="Disordered" evidence="8">
    <location>
        <begin position="1050"/>
        <end position="1083"/>
    </location>
</feature>
<dbReference type="STRING" id="1688.BCUN_1427"/>
<dbReference type="PANTHER" id="PTHR47019">
    <property type="entry name" value="LIPID II FLIPPASE MURJ"/>
    <property type="match status" value="1"/>
</dbReference>
<dbReference type="AlphaFoldDB" id="A0A087ANB3"/>
<dbReference type="GO" id="GO:0009252">
    <property type="term" value="P:peptidoglycan biosynthetic process"/>
    <property type="evidence" value="ECO:0007669"/>
    <property type="project" value="UniProtKB-KW"/>
</dbReference>
<feature type="transmembrane region" description="Helical" evidence="9">
    <location>
        <begin position="1090"/>
        <end position="1111"/>
    </location>
</feature>
<feature type="transmembrane region" description="Helical" evidence="9">
    <location>
        <begin position="365"/>
        <end position="388"/>
    </location>
</feature>
<dbReference type="InterPro" id="IPR011009">
    <property type="entry name" value="Kinase-like_dom_sf"/>
</dbReference>
<feature type="transmembrane region" description="Helical" evidence="9">
    <location>
        <begin position="28"/>
        <end position="47"/>
    </location>
</feature>
<dbReference type="Gene3D" id="1.10.510.10">
    <property type="entry name" value="Transferase(Phosphotransferase) domain 1"/>
    <property type="match status" value="1"/>
</dbReference>
<feature type="transmembrane region" description="Helical" evidence="9">
    <location>
        <begin position="330"/>
        <end position="353"/>
    </location>
</feature>
<dbReference type="PANTHER" id="PTHR47019:SF1">
    <property type="entry name" value="LIPID II FLIPPASE MURJ"/>
    <property type="match status" value="1"/>
</dbReference>
<keyword evidence="5" id="KW-0573">Peptidoglycan synthesis</keyword>
<dbReference type="CDD" id="cd13123">
    <property type="entry name" value="MATE_MurJ_like"/>
    <property type="match status" value="1"/>
</dbReference>
<evidence type="ECO:0000256" key="6">
    <source>
        <dbReference type="ARBA" id="ARBA00022989"/>
    </source>
</evidence>
<keyword evidence="2" id="KW-1003">Cell membrane</keyword>
<feature type="transmembrane region" description="Helical" evidence="9">
    <location>
        <begin position="122"/>
        <end position="144"/>
    </location>
</feature>
<dbReference type="GO" id="GO:0008360">
    <property type="term" value="P:regulation of cell shape"/>
    <property type="evidence" value="ECO:0007669"/>
    <property type="project" value="UniProtKB-KW"/>
</dbReference>
<gene>
    <name evidence="10" type="ORF">BCUN_1427</name>
</gene>
<feature type="transmembrane region" description="Helical" evidence="9">
    <location>
        <begin position="400"/>
        <end position="425"/>
    </location>
</feature>
<keyword evidence="7 9" id="KW-0472">Membrane</keyword>
<feature type="transmembrane region" description="Helical" evidence="9">
    <location>
        <begin position="472"/>
        <end position="493"/>
    </location>
</feature>
<feature type="region of interest" description="Disordered" evidence="8">
    <location>
        <begin position="1000"/>
        <end position="1038"/>
    </location>
</feature>
<feature type="transmembrane region" description="Helical" evidence="9">
    <location>
        <begin position="199"/>
        <end position="217"/>
    </location>
</feature>
<dbReference type="SUPFAM" id="SSF56112">
    <property type="entry name" value="Protein kinase-like (PK-like)"/>
    <property type="match status" value="1"/>
</dbReference>
<comment type="subcellular location">
    <subcellularLocation>
        <location evidence="1">Cell membrane</location>
        <topology evidence="1">Multi-pass membrane protein</topology>
    </subcellularLocation>
</comment>
<dbReference type="EMBL" id="JGYV01000021">
    <property type="protein sequence ID" value="KFI60263.1"/>
    <property type="molecule type" value="Genomic_DNA"/>
</dbReference>
<feature type="transmembrane region" description="Helical" evidence="9">
    <location>
        <begin position="289"/>
        <end position="309"/>
    </location>
</feature>